<gene>
    <name evidence="2" type="ORF">BaRGS_00028947</name>
</gene>
<dbReference type="EMBL" id="JACVVK020000295">
    <property type="protein sequence ID" value="KAK7479767.1"/>
    <property type="molecule type" value="Genomic_DNA"/>
</dbReference>
<name>A0ABD0JXJ2_9CAEN</name>
<evidence type="ECO:0000313" key="2">
    <source>
        <dbReference type="EMBL" id="KAK7479767.1"/>
    </source>
</evidence>
<feature type="compositionally biased region" description="Basic and acidic residues" evidence="1">
    <location>
        <begin position="34"/>
        <end position="54"/>
    </location>
</feature>
<protein>
    <submittedName>
        <fullName evidence="2">Uncharacterized protein</fullName>
    </submittedName>
</protein>
<evidence type="ECO:0000313" key="3">
    <source>
        <dbReference type="Proteomes" id="UP001519460"/>
    </source>
</evidence>
<dbReference type="AlphaFoldDB" id="A0ABD0JXJ2"/>
<dbReference type="Proteomes" id="UP001519460">
    <property type="component" value="Unassembled WGS sequence"/>
</dbReference>
<sequence length="74" mass="8535">MSDADEKYMDEYDKYNLEQDKYENTGHSGKGRTKKEAAQHHHEDPSGHTRKDVQKLVNNAHKQQAQKPGPTTKK</sequence>
<reference evidence="2 3" key="1">
    <citation type="journal article" date="2023" name="Sci. Data">
        <title>Genome assembly of the Korean intertidal mud-creeper Batillaria attramentaria.</title>
        <authorList>
            <person name="Patra A.K."/>
            <person name="Ho P.T."/>
            <person name="Jun S."/>
            <person name="Lee S.J."/>
            <person name="Kim Y."/>
            <person name="Won Y.J."/>
        </authorList>
    </citation>
    <scope>NUCLEOTIDE SEQUENCE [LARGE SCALE GENOMIC DNA]</scope>
    <source>
        <strain evidence="2">Wonlab-2016</strain>
    </source>
</reference>
<feature type="compositionally biased region" description="Basic and acidic residues" evidence="1">
    <location>
        <begin position="1"/>
        <end position="24"/>
    </location>
</feature>
<comment type="caution">
    <text evidence="2">The sequence shown here is derived from an EMBL/GenBank/DDBJ whole genome shotgun (WGS) entry which is preliminary data.</text>
</comment>
<dbReference type="Pfam" id="PF10195">
    <property type="entry name" value="Phospho_p8"/>
    <property type="match status" value="1"/>
</dbReference>
<feature type="region of interest" description="Disordered" evidence="1">
    <location>
        <begin position="1"/>
        <end position="74"/>
    </location>
</feature>
<organism evidence="2 3">
    <name type="scientific">Batillaria attramentaria</name>
    <dbReference type="NCBI Taxonomy" id="370345"/>
    <lineage>
        <taxon>Eukaryota</taxon>
        <taxon>Metazoa</taxon>
        <taxon>Spiralia</taxon>
        <taxon>Lophotrochozoa</taxon>
        <taxon>Mollusca</taxon>
        <taxon>Gastropoda</taxon>
        <taxon>Caenogastropoda</taxon>
        <taxon>Sorbeoconcha</taxon>
        <taxon>Cerithioidea</taxon>
        <taxon>Batillariidae</taxon>
        <taxon>Batillaria</taxon>
    </lineage>
</organism>
<accession>A0ABD0JXJ2</accession>
<dbReference type="PANTHER" id="PTHR17149">
    <property type="entry name" value="NUCLEAR PROTEIN 1 AND 2"/>
    <property type="match status" value="1"/>
</dbReference>
<feature type="compositionally biased region" description="Polar residues" evidence="1">
    <location>
        <begin position="56"/>
        <end position="66"/>
    </location>
</feature>
<dbReference type="InterPro" id="IPR018792">
    <property type="entry name" value="NUPR1-like"/>
</dbReference>
<dbReference type="PANTHER" id="PTHR17149:SF4">
    <property type="entry name" value="RH17958P"/>
    <property type="match status" value="1"/>
</dbReference>
<keyword evidence="3" id="KW-1185">Reference proteome</keyword>
<proteinExistence type="predicted"/>
<evidence type="ECO:0000256" key="1">
    <source>
        <dbReference type="SAM" id="MobiDB-lite"/>
    </source>
</evidence>